<accession>A0A643FI20</accession>
<dbReference type="Proteomes" id="UP000397656">
    <property type="component" value="Chromosome 2"/>
</dbReference>
<gene>
    <name evidence="1" type="ORF">F7R26_033950</name>
</gene>
<sequence>MPATVYGPCLSATALSWREIPGVVEIGGTWWDGLRGISATKAAALEAFLRGRAGTLGTLPSIYKNDEDAEQAETESQKESPVSPWMPGHASARQDGSNGPAPVRLIHRNTNTVH</sequence>
<organism evidence="1 2">
    <name type="scientific">Cupriavidus basilensis</name>
    <dbReference type="NCBI Taxonomy" id="68895"/>
    <lineage>
        <taxon>Bacteria</taxon>
        <taxon>Pseudomonadati</taxon>
        <taxon>Pseudomonadota</taxon>
        <taxon>Betaproteobacteria</taxon>
        <taxon>Burkholderiales</taxon>
        <taxon>Burkholderiaceae</taxon>
        <taxon>Cupriavidus</taxon>
    </lineage>
</organism>
<dbReference type="AlphaFoldDB" id="A0A643FI20"/>
<reference evidence="1 2" key="1">
    <citation type="submission" date="2020-10" db="EMBL/GenBank/DDBJ databases">
        <title>Complete genome sequence of Cupriavidus basilensis CCUG 49340T.</title>
        <authorList>
            <person name="Salva-Serra F."/>
            <person name="Donoso R.A."/>
            <person name="Cho K.H."/>
            <person name="Yoo J.A."/>
            <person name="Lee K."/>
            <person name="Yoon S.-H."/>
            <person name="Perez-Pantoja D."/>
            <person name="Moore E.R.B."/>
        </authorList>
    </citation>
    <scope>NUCLEOTIDE SEQUENCE [LARGE SCALE GENOMIC DNA]</scope>
    <source>
        <strain evidence="2">CCUG 49340</strain>
    </source>
</reference>
<proteinExistence type="predicted"/>
<protein>
    <submittedName>
        <fullName evidence="1">Uncharacterized protein</fullName>
    </submittedName>
</protein>
<name>A0A643FI20_9BURK</name>
<dbReference type="EMBL" id="CP062804">
    <property type="protein sequence ID" value="QOT79687.1"/>
    <property type="molecule type" value="Genomic_DNA"/>
</dbReference>
<evidence type="ECO:0000313" key="2">
    <source>
        <dbReference type="Proteomes" id="UP000397656"/>
    </source>
</evidence>
<evidence type="ECO:0000313" key="1">
    <source>
        <dbReference type="EMBL" id="QOT79687.1"/>
    </source>
</evidence>